<dbReference type="AlphaFoldDB" id="A0A327SS48"/>
<organism evidence="1 2">
    <name type="scientific">Pedobacter cryoconitis</name>
    <dbReference type="NCBI Taxonomy" id="188932"/>
    <lineage>
        <taxon>Bacteria</taxon>
        <taxon>Pseudomonadati</taxon>
        <taxon>Bacteroidota</taxon>
        <taxon>Sphingobacteriia</taxon>
        <taxon>Sphingobacteriales</taxon>
        <taxon>Sphingobacteriaceae</taxon>
        <taxon>Pedobacter</taxon>
    </lineage>
</organism>
<dbReference type="OrthoDB" id="1521722at2"/>
<comment type="caution">
    <text evidence="1">The sequence shown here is derived from an EMBL/GenBank/DDBJ whole genome shotgun (WGS) entry which is preliminary data.</text>
</comment>
<dbReference type="SUPFAM" id="SSF49478">
    <property type="entry name" value="Cna protein B-type domain"/>
    <property type="match status" value="1"/>
</dbReference>
<name>A0A327SS48_9SPHI</name>
<evidence type="ECO:0000313" key="2">
    <source>
        <dbReference type="Proteomes" id="UP000249754"/>
    </source>
</evidence>
<dbReference type="EMBL" id="QLLR01000006">
    <property type="protein sequence ID" value="RAJ32120.1"/>
    <property type="molecule type" value="Genomic_DNA"/>
</dbReference>
<evidence type="ECO:0000313" key="1">
    <source>
        <dbReference type="EMBL" id="RAJ32120.1"/>
    </source>
</evidence>
<dbReference type="InterPro" id="IPR013783">
    <property type="entry name" value="Ig-like_fold"/>
</dbReference>
<reference evidence="1 2" key="1">
    <citation type="submission" date="2018-06" db="EMBL/GenBank/DDBJ databases">
        <title>Genomic Encyclopedia of Archaeal and Bacterial Type Strains, Phase II (KMG-II): from individual species to whole genera.</title>
        <authorList>
            <person name="Goeker M."/>
        </authorList>
    </citation>
    <scope>NUCLEOTIDE SEQUENCE [LARGE SCALE GENOMIC DNA]</scope>
    <source>
        <strain evidence="1 2">DSM 14825</strain>
    </source>
</reference>
<gene>
    <name evidence="1" type="ORF">LY11_01801</name>
</gene>
<sequence>MEKLHRPLRISGLFIILAFFFFCNSGRAQSTTTYDEVSVFLNVQRIGGTEIPALISDQTIYLPVADIFDFLHIKNTLSAKMDSISGSMINPQAKFIIDKTRILYLDKVYQLQPGDLVRTTTNLYLRSDYFGKVFGLECSFNFRSLSVVLSTEIELPIMIEMRQAQMRANANQLRGTAKADTIVSRTYPLFHFGTADYAVVTSTGNQRGPSDVRLNLGLGGVIAGGETNIIFNYHNLEPLSWRQQYYLWRLVNNDNTVVKQISAGKIQGQSIASIYAPVVGIQVTNTPTTYRRSFGTYTLSNHTEPNWTVELYVNGVLINYVKADAAGFYTFNVPLTYGNSLVKLRFYGPYGEERVSEQNIAIPFNFLPKGEFEYTASAGIVEDSLHSRFSRFSGNYGLNKNISIGGGTEYLSSVGSGTTIPFINTSVRLMSNLLFSAEYDYNVRSKALLSYNLSSGLQIELNDTWYKKGQTAINNTFLEDRKVTVSFPIRGSKISAYTRILLEQFILPNTKYTNVEWLVSSSFGSYSTSINTYALFMDQNNPYIYSLFSISMRALKSILVTQQLQYEYGAGKIIGIKTELEKRVFRNGYLNVSYEQNFSSNIRNMELGIRYDFSFAQTRATLRKSNEVLTYLQSANGSLIHDSKSNYTSFNNHTSVGRGAVILAPYLDMNGNGRRDADEPKVLGLRIHVNGGRVEQSVKDSTIRITDLEAYTNYVIELDSASFDIVAWHLHRKNYSVIIDPNSVKRIEVPVLVLGQVSGQVIFKNKEEEKGIGRILINLYNDKAKLVAHTVSEADGYFTYMGLMPGNYSVSIDAAQLNKLELVSSPLALPFSIIRNMEGDLVEGLTFVIKPKPENSVPPIKN</sequence>
<dbReference type="Gene3D" id="2.60.40.10">
    <property type="entry name" value="Immunoglobulins"/>
    <property type="match status" value="1"/>
</dbReference>
<proteinExistence type="predicted"/>
<dbReference type="RefSeq" id="WP_111633358.1">
    <property type="nucleotide sequence ID" value="NZ_QLLR01000006.1"/>
</dbReference>
<protein>
    <submittedName>
        <fullName evidence="1">Uncharacterized protein</fullName>
    </submittedName>
</protein>
<accession>A0A327SS48</accession>
<dbReference type="Proteomes" id="UP000249754">
    <property type="component" value="Unassembled WGS sequence"/>
</dbReference>